<dbReference type="AlphaFoldDB" id="B8J6S8"/>
<evidence type="ECO:0000256" key="17">
    <source>
        <dbReference type="ARBA" id="ARBA00023264"/>
    </source>
</evidence>
<proteinExistence type="inferred from homology"/>
<evidence type="ECO:0000256" key="15">
    <source>
        <dbReference type="ARBA" id="ARBA00023136"/>
    </source>
</evidence>
<name>B8J6S8_ANAD2</name>
<gene>
    <name evidence="20" type="ordered locus">A2cp1_3724</name>
</gene>
<dbReference type="EMBL" id="CP001359">
    <property type="protein sequence ID" value="ACL67050.1"/>
    <property type="molecule type" value="Genomic_DNA"/>
</dbReference>
<feature type="transmembrane region" description="Helical" evidence="19">
    <location>
        <begin position="119"/>
        <end position="141"/>
    </location>
</feature>
<evidence type="ECO:0000256" key="7">
    <source>
        <dbReference type="ARBA" id="ARBA00019373"/>
    </source>
</evidence>
<feature type="transmembrane region" description="Helical" evidence="19">
    <location>
        <begin position="89"/>
        <end position="107"/>
    </location>
</feature>
<keyword evidence="11 18" id="KW-0812">Transmembrane</keyword>
<comment type="pathway">
    <text evidence="3 18">Phospholipid metabolism; CDP-diacylglycerol biosynthesis; CDP-diacylglycerol from sn-glycerol 3-phosphate: step 3/3.</text>
</comment>
<feature type="transmembrane region" description="Helical" evidence="19">
    <location>
        <begin position="20"/>
        <end position="40"/>
    </location>
</feature>
<keyword evidence="10 18" id="KW-0808">Transferase</keyword>
<dbReference type="PROSITE" id="PS01315">
    <property type="entry name" value="CDS"/>
    <property type="match status" value="1"/>
</dbReference>
<evidence type="ECO:0000256" key="19">
    <source>
        <dbReference type="SAM" id="Phobius"/>
    </source>
</evidence>
<feature type="transmembrane region" description="Helical" evidence="19">
    <location>
        <begin position="147"/>
        <end position="166"/>
    </location>
</feature>
<dbReference type="Proteomes" id="UP000007089">
    <property type="component" value="Chromosome"/>
</dbReference>
<accession>B8J6S8</accession>
<dbReference type="GO" id="GO:0016024">
    <property type="term" value="P:CDP-diacylglycerol biosynthetic process"/>
    <property type="evidence" value="ECO:0007669"/>
    <property type="project" value="UniProtKB-UniPathway"/>
</dbReference>
<keyword evidence="12 18" id="KW-0548">Nucleotidyltransferase</keyword>
<evidence type="ECO:0000256" key="4">
    <source>
        <dbReference type="ARBA" id="ARBA00005189"/>
    </source>
</evidence>
<evidence type="ECO:0000256" key="5">
    <source>
        <dbReference type="ARBA" id="ARBA00010185"/>
    </source>
</evidence>
<keyword evidence="17" id="KW-1208">Phospholipid metabolism</keyword>
<evidence type="ECO:0000256" key="3">
    <source>
        <dbReference type="ARBA" id="ARBA00005119"/>
    </source>
</evidence>
<evidence type="ECO:0000256" key="10">
    <source>
        <dbReference type="ARBA" id="ARBA00022679"/>
    </source>
</evidence>
<protein>
    <recommendedName>
        <fullName evidence="7 18">Phosphatidate cytidylyltransferase</fullName>
        <ecNumber evidence="6 18">2.7.7.41</ecNumber>
    </recommendedName>
</protein>
<evidence type="ECO:0000256" key="12">
    <source>
        <dbReference type="ARBA" id="ARBA00022695"/>
    </source>
</evidence>
<dbReference type="PANTHER" id="PTHR46382">
    <property type="entry name" value="PHOSPHATIDATE CYTIDYLYLTRANSFERASE"/>
    <property type="match status" value="1"/>
</dbReference>
<feature type="transmembrane region" description="Helical" evidence="19">
    <location>
        <begin position="214"/>
        <end position="231"/>
    </location>
</feature>
<keyword evidence="14" id="KW-0443">Lipid metabolism</keyword>
<comment type="subcellular location">
    <subcellularLocation>
        <location evidence="2">Cell membrane</location>
        <topology evidence="2">Multi-pass membrane protein</topology>
    </subcellularLocation>
</comment>
<evidence type="ECO:0000313" key="21">
    <source>
        <dbReference type="Proteomes" id="UP000007089"/>
    </source>
</evidence>
<comment type="similarity">
    <text evidence="5 18">Belongs to the CDS family.</text>
</comment>
<evidence type="ECO:0000256" key="13">
    <source>
        <dbReference type="ARBA" id="ARBA00022989"/>
    </source>
</evidence>
<dbReference type="GO" id="GO:0004605">
    <property type="term" value="F:phosphatidate cytidylyltransferase activity"/>
    <property type="evidence" value="ECO:0007669"/>
    <property type="project" value="UniProtKB-EC"/>
</dbReference>
<dbReference type="GO" id="GO:0005886">
    <property type="term" value="C:plasma membrane"/>
    <property type="evidence" value="ECO:0007669"/>
    <property type="project" value="UniProtKB-SubCell"/>
</dbReference>
<keyword evidence="8" id="KW-1003">Cell membrane</keyword>
<evidence type="ECO:0000256" key="6">
    <source>
        <dbReference type="ARBA" id="ARBA00012487"/>
    </source>
</evidence>
<feature type="transmembrane region" description="Helical" evidence="19">
    <location>
        <begin position="52"/>
        <end position="77"/>
    </location>
</feature>
<evidence type="ECO:0000256" key="8">
    <source>
        <dbReference type="ARBA" id="ARBA00022475"/>
    </source>
</evidence>
<evidence type="ECO:0000256" key="1">
    <source>
        <dbReference type="ARBA" id="ARBA00001698"/>
    </source>
</evidence>
<keyword evidence="15 19" id="KW-0472">Membrane</keyword>
<dbReference type="HOGENOM" id="CLU_037294_3_3_7"/>
<comment type="pathway">
    <text evidence="4">Lipid metabolism.</text>
</comment>
<comment type="catalytic activity">
    <reaction evidence="1 18">
        <text>a 1,2-diacyl-sn-glycero-3-phosphate + CTP + H(+) = a CDP-1,2-diacyl-sn-glycerol + diphosphate</text>
        <dbReference type="Rhea" id="RHEA:16229"/>
        <dbReference type="ChEBI" id="CHEBI:15378"/>
        <dbReference type="ChEBI" id="CHEBI:33019"/>
        <dbReference type="ChEBI" id="CHEBI:37563"/>
        <dbReference type="ChEBI" id="CHEBI:58332"/>
        <dbReference type="ChEBI" id="CHEBI:58608"/>
        <dbReference type="EC" id="2.7.7.41"/>
    </reaction>
</comment>
<keyword evidence="13 19" id="KW-1133">Transmembrane helix</keyword>
<keyword evidence="16" id="KW-0594">Phospholipid biosynthesis</keyword>
<evidence type="ECO:0000256" key="14">
    <source>
        <dbReference type="ARBA" id="ARBA00023098"/>
    </source>
</evidence>
<evidence type="ECO:0000313" key="20">
    <source>
        <dbReference type="EMBL" id="ACL67050.1"/>
    </source>
</evidence>
<evidence type="ECO:0000256" key="16">
    <source>
        <dbReference type="ARBA" id="ARBA00023209"/>
    </source>
</evidence>
<dbReference type="PANTHER" id="PTHR46382:SF1">
    <property type="entry name" value="PHOSPHATIDATE CYTIDYLYLTRANSFERASE"/>
    <property type="match status" value="1"/>
</dbReference>
<reference evidence="20" key="1">
    <citation type="submission" date="2009-01" db="EMBL/GenBank/DDBJ databases">
        <title>Complete sequence of Anaeromyxobacter dehalogenans 2CP-1.</title>
        <authorList>
            <consortium name="US DOE Joint Genome Institute"/>
            <person name="Lucas S."/>
            <person name="Copeland A."/>
            <person name="Lapidus A."/>
            <person name="Glavina del Rio T."/>
            <person name="Dalin E."/>
            <person name="Tice H."/>
            <person name="Bruce D."/>
            <person name="Goodwin L."/>
            <person name="Pitluck S."/>
            <person name="Saunders E."/>
            <person name="Brettin T."/>
            <person name="Detter J.C."/>
            <person name="Han C."/>
            <person name="Larimer F."/>
            <person name="Land M."/>
            <person name="Hauser L."/>
            <person name="Kyrpides N."/>
            <person name="Ovchinnikova G."/>
            <person name="Beliaev A.S."/>
            <person name="Richardson P."/>
        </authorList>
    </citation>
    <scope>NUCLEOTIDE SEQUENCE</scope>
    <source>
        <strain evidence="20">2CP-1</strain>
    </source>
</reference>
<dbReference type="Pfam" id="PF01148">
    <property type="entry name" value="CTP_transf_1"/>
    <property type="match status" value="1"/>
</dbReference>
<keyword evidence="9" id="KW-0444">Lipid biosynthesis</keyword>
<feature type="transmembrane region" description="Helical" evidence="19">
    <location>
        <begin position="187"/>
        <end position="208"/>
    </location>
</feature>
<organism evidence="20 21">
    <name type="scientific">Anaeromyxobacter dehalogenans (strain ATCC BAA-258 / DSM 21875 / 2CP-1)</name>
    <dbReference type="NCBI Taxonomy" id="455488"/>
    <lineage>
        <taxon>Bacteria</taxon>
        <taxon>Pseudomonadati</taxon>
        <taxon>Myxococcota</taxon>
        <taxon>Myxococcia</taxon>
        <taxon>Myxococcales</taxon>
        <taxon>Cystobacterineae</taxon>
        <taxon>Anaeromyxobacteraceae</taxon>
        <taxon>Anaeromyxobacter</taxon>
    </lineage>
</organism>
<keyword evidence="21" id="KW-1185">Reference proteome</keyword>
<evidence type="ECO:0000256" key="11">
    <source>
        <dbReference type="ARBA" id="ARBA00022692"/>
    </source>
</evidence>
<dbReference type="UniPathway" id="UPA00557">
    <property type="reaction ID" value="UER00614"/>
</dbReference>
<sequence>MGALDPKNRQNLRLRVASAVVLFPLAVWITILGGLPFALLAAAAGAVASSELILMFAGLGLAEAFGIAVGGAIPLAAAFGEGGELMPGWTWLALAGATVALFTLHLFRRGPLEEIPRSLSAVALSWLYCGVLLASVVALRLRFGVEWVILAFVVTWGNDTFAYFAGHAFGKHKMYERISPKKTWEGFAGGAVGSIVGALVTRALLPALAADLSVAHAILIGVGGAVLGPLGDLAESMVKRAAGVKDSGKIIPGHGGLLDRIDALLFVSPWVYAVAHVLQSG</sequence>
<dbReference type="InterPro" id="IPR000374">
    <property type="entry name" value="PC_trans"/>
</dbReference>
<evidence type="ECO:0000256" key="2">
    <source>
        <dbReference type="ARBA" id="ARBA00004651"/>
    </source>
</evidence>
<dbReference type="EC" id="2.7.7.41" evidence="6 18"/>
<dbReference type="KEGG" id="acp:A2cp1_3724"/>
<dbReference type="RefSeq" id="WP_015934818.1">
    <property type="nucleotide sequence ID" value="NC_011891.1"/>
</dbReference>
<evidence type="ECO:0000256" key="18">
    <source>
        <dbReference type="RuleBase" id="RU003938"/>
    </source>
</evidence>
<evidence type="ECO:0000256" key="9">
    <source>
        <dbReference type="ARBA" id="ARBA00022516"/>
    </source>
</evidence>